<protein>
    <submittedName>
        <fullName evidence="1">Uncharacterized protein</fullName>
    </submittedName>
</protein>
<keyword evidence="2" id="KW-1185">Reference proteome</keyword>
<dbReference type="InterPro" id="IPR010889">
    <property type="entry name" value="DUF1515"/>
</dbReference>
<sequence length="115" mass="12771">MKHRRPLRCIDLDAIGMRPPWASGSEIAGMTQASVKRTLGQILGELKGIDDRLKRADDSRAVVHRRLDEVSERLSHVEGEVEATKKTVNDMKPVTDDMAQLRTQPAGAGTLGRWL</sequence>
<dbReference type="Proteomes" id="UP000007374">
    <property type="component" value="Unassembled WGS sequence"/>
</dbReference>
<comment type="caution">
    <text evidence="1">The sequence shown here is derived from an EMBL/GenBank/DDBJ whole genome shotgun (WGS) entry which is preliminary data.</text>
</comment>
<dbReference type="STRING" id="721133.SAMN05216176_1108"/>
<feature type="non-terminal residue" evidence="1">
    <location>
        <position position="115"/>
    </location>
</feature>
<dbReference type="AlphaFoldDB" id="K2NQ49"/>
<dbReference type="Pfam" id="PF07439">
    <property type="entry name" value="DUF1515"/>
    <property type="match status" value="1"/>
</dbReference>
<dbReference type="eggNOG" id="ENOG50300Y8">
    <property type="taxonomic scope" value="Bacteria"/>
</dbReference>
<dbReference type="Gene3D" id="1.20.5.1070">
    <property type="entry name" value="Head and neck region of the ectodomain of NDV fusion glycoprotein"/>
    <property type="match status" value="1"/>
</dbReference>
<evidence type="ECO:0000313" key="2">
    <source>
        <dbReference type="Proteomes" id="UP000007374"/>
    </source>
</evidence>
<accession>K2NQ49</accession>
<proteinExistence type="predicted"/>
<gene>
    <name evidence="1" type="ORF">NA8A_14731</name>
</gene>
<dbReference type="EMBL" id="AMSI01000010">
    <property type="protein sequence ID" value="EKF41475.1"/>
    <property type="molecule type" value="Genomic_DNA"/>
</dbReference>
<reference evidence="1 2" key="1">
    <citation type="journal article" date="2012" name="J. Bacteriol.">
        <title>Genome Sequence of Nitratireductor indicus Type Strain C115.</title>
        <authorList>
            <person name="Lai Q."/>
            <person name="Li G."/>
            <person name="Yu Z."/>
            <person name="Shao Z."/>
        </authorList>
    </citation>
    <scope>NUCLEOTIDE SEQUENCE [LARGE SCALE GENOMIC DNA]</scope>
    <source>
        <strain evidence="1 2">C115</strain>
    </source>
</reference>
<evidence type="ECO:0000313" key="1">
    <source>
        <dbReference type="EMBL" id="EKF41475.1"/>
    </source>
</evidence>
<name>K2NQ49_9HYPH</name>
<organism evidence="1 2">
    <name type="scientific">Nitratireductor indicus C115</name>
    <dbReference type="NCBI Taxonomy" id="1231190"/>
    <lineage>
        <taxon>Bacteria</taxon>
        <taxon>Pseudomonadati</taxon>
        <taxon>Pseudomonadota</taxon>
        <taxon>Alphaproteobacteria</taxon>
        <taxon>Hyphomicrobiales</taxon>
        <taxon>Phyllobacteriaceae</taxon>
        <taxon>Nitratireductor</taxon>
    </lineage>
</organism>